<dbReference type="EMBL" id="AEUZ02000001">
    <property type="protein sequence ID" value="EHJ57500.1"/>
    <property type="molecule type" value="Genomic_DNA"/>
</dbReference>
<comment type="caution">
    <text evidence="2">The sequence shown here is derived from an EMBL/GenBank/DDBJ whole genome shotgun (WGS) entry which is preliminary data.</text>
</comment>
<dbReference type="PANTHER" id="PTHR43157">
    <property type="entry name" value="PHOSPHATIDYLINOSITOL-GLYCAN BIOSYNTHESIS CLASS F PROTEIN-RELATED"/>
    <property type="match status" value="1"/>
</dbReference>
<dbReference type="GO" id="GO:0016491">
    <property type="term" value="F:oxidoreductase activity"/>
    <property type="evidence" value="ECO:0007669"/>
    <property type="project" value="UniProtKB-KW"/>
</dbReference>
<name>G5KHU6_9STRE</name>
<evidence type="ECO:0000256" key="1">
    <source>
        <dbReference type="ARBA" id="ARBA00023002"/>
    </source>
</evidence>
<dbReference type="Gene3D" id="3.40.50.720">
    <property type="entry name" value="NAD(P)-binding Rossmann-like Domain"/>
    <property type="match status" value="1"/>
</dbReference>
<proteinExistence type="predicted"/>
<dbReference type="InterPro" id="IPR002347">
    <property type="entry name" value="SDR_fam"/>
</dbReference>
<dbReference type="RefSeq" id="WP_006740206.1">
    <property type="nucleotide sequence ID" value="NZ_AEUZ02000001.1"/>
</dbReference>
<accession>G5KHU6</accession>
<keyword evidence="3" id="KW-1185">Reference proteome</keyword>
<sequence length="120" mass="13002">MKTYIITGANSGLGLETAEKIVKSGNHVILACRNLEKGQEALEKIRQDSSNGEVTLKQLDLASFKSIHAFVEDLDSLTFHGLDNNAGLSAQHSGLSADGYDIVFQSNYLGHFLLTLLLLP</sequence>
<gene>
    <name evidence="2" type="ORF">STRUR_1531</name>
</gene>
<evidence type="ECO:0000313" key="3">
    <source>
        <dbReference type="Proteomes" id="UP000005388"/>
    </source>
</evidence>
<dbReference type="SUPFAM" id="SSF51735">
    <property type="entry name" value="NAD(P)-binding Rossmann-fold domains"/>
    <property type="match status" value="1"/>
</dbReference>
<dbReference type="PANTHER" id="PTHR43157:SF31">
    <property type="entry name" value="PHOSPHATIDYLINOSITOL-GLYCAN BIOSYNTHESIS CLASS F PROTEIN"/>
    <property type="match status" value="1"/>
</dbReference>
<reference evidence="2 3" key="1">
    <citation type="journal article" date="2014" name="Int. J. Syst. Evol. Microbiol.">
        <title>Phylogenomics and the dynamic genome evolution of the genus Streptococcus.</title>
        <authorList>
            <consortium name="The Broad Institute Genome Sequencing Platform"/>
            <person name="Richards V.P."/>
            <person name="Palmer S.R."/>
            <person name="Pavinski Bitar P.D."/>
            <person name="Qin X."/>
            <person name="Weinstock G.M."/>
            <person name="Highlander S.K."/>
            <person name="Town C.D."/>
            <person name="Burne R.A."/>
            <person name="Stanhope M.J."/>
        </authorList>
    </citation>
    <scope>NUCLEOTIDE SEQUENCE [LARGE SCALE GENOMIC DNA]</scope>
    <source>
        <strain evidence="2 3">2285-97</strain>
    </source>
</reference>
<dbReference type="Proteomes" id="UP000005388">
    <property type="component" value="Unassembled WGS sequence"/>
</dbReference>
<dbReference type="Pfam" id="PF00106">
    <property type="entry name" value="adh_short"/>
    <property type="match status" value="1"/>
</dbReference>
<dbReference type="STRING" id="764291.STRUR_1531"/>
<protein>
    <submittedName>
        <fullName evidence="2">Oxidoreductase, short chain dehydrogenase/reductase family protein</fullName>
    </submittedName>
</protein>
<organism evidence="2 3">
    <name type="scientific">Streptococcus urinalis 2285-97</name>
    <dbReference type="NCBI Taxonomy" id="764291"/>
    <lineage>
        <taxon>Bacteria</taxon>
        <taxon>Bacillati</taxon>
        <taxon>Bacillota</taxon>
        <taxon>Bacilli</taxon>
        <taxon>Lactobacillales</taxon>
        <taxon>Streptococcaceae</taxon>
        <taxon>Streptococcus</taxon>
    </lineage>
</organism>
<dbReference type="InterPro" id="IPR036291">
    <property type="entry name" value="NAD(P)-bd_dom_sf"/>
</dbReference>
<keyword evidence="1" id="KW-0560">Oxidoreductase</keyword>
<dbReference type="eggNOG" id="COG1028">
    <property type="taxonomic scope" value="Bacteria"/>
</dbReference>
<dbReference type="AlphaFoldDB" id="G5KHU6"/>
<evidence type="ECO:0000313" key="2">
    <source>
        <dbReference type="EMBL" id="EHJ57500.1"/>
    </source>
</evidence>